<evidence type="ECO:0000256" key="2">
    <source>
        <dbReference type="ARBA" id="ARBA00022630"/>
    </source>
</evidence>
<organism evidence="5 6">
    <name type="scientific">Kineobactrum salinum</name>
    <dbReference type="NCBI Taxonomy" id="2708301"/>
    <lineage>
        <taxon>Bacteria</taxon>
        <taxon>Pseudomonadati</taxon>
        <taxon>Pseudomonadota</taxon>
        <taxon>Gammaproteobacteria</taxon>
        <taxon>Cellvibrionales</taxon>
        <taxon>Halieaceae</taxon>
        <taxon>Kineobactrum</taxon>
    </lineage>
</organism>
<dbReference type="InterPro" id="IPR002938">
    <property type="entry name" value="FAD-bd"/>
</dbReference>
<evidence type="ECO:0000313" key="5">
    <source>
        <dbReference type="EMBL" id="QIB64558.1"/>
    </source>
</evidence>
<dbReference type="KEGG" id="kim:G3T16_03220"/>
<evidence type="ECO:0000256" key="1">
    <source>
        <dbReference type="ARBA" id="ARBA00001974"/>
    </source>
</evidence>
<evidence type="ECO:0000259" key="4">
    <source>
        <dbReference type="Pfam" id="PF01494"/>
    </source>
</evidence>
<feature type="domain" description="FAD-binding" evidence="4">
    <location>
        <begin position="27"/>
        <end position="361"/>
    </location>
</feature>
<dbReference type="RefSeq" id="WP_163493808.1">
    <property type="nucleotide sequence ID" value="NZ_CP048711.1"/>
</dbReference>
<dbReference type="GO" id="GO:0016709">
    <property type="term" value="F:oxidoreductase activity, acting on paired donors, with incorporation or reduction of molecular oxygen, NAD(P)H as one donor, and incorporation of one atom of oxygen"/>
    <property type="evidence" value="ECO:0007669"/>
    <property type="project" value="UniProtKB-ARBA"/>
</dbReference>
<sequence>MVSTYTNPEYPYRRSPDQDAAAPAHHPVIIVGGGPAGLAAAMDLALQGIATVVLDDNNTVSVGSRAICIAKRTLEICDRYSCAGPMLAKGVTWNLGRVYFGEQQIYEFNLLPEQHHKIPAFINLQQYYFEEYMVDRCRELPDIDLRWLHKVVAVDSSRDATSVEVQTPEGNYRMSCDYLLVADGANSPIRESLGLESKGQVFEDRFLIADILMKADFPAERRFWFDAPFHPDQSTLLHKQADNVWRIDFQLGWDADPEKEKQIDRIRPRIEAMLGKDREWELEWASVYTFRCRKMDSFIHNRVIFMGDAAHQVSPFGARGANGALQGVENLCWKLAAVLEQRAPAALLTSYDSERQHGARENILHSTRATDFMTPKNHVTRVFRDTVLDLARDYPFARRLVNSGRLSVPCVYDDSPLNTPDSAAFGAQMRPGSACTDAPISAPGGEQWLLEMLGNRFVLLASGQAVAATEVLEDCCRQLQQRGIDTRLVCVDETGATASAGHIVDREGILAQRYDLRDSALYLIRPDQHVCARWRDVDPQAVVAAVERALGATLTQEQAA</sequence>
<dbReference type="PANTHER" id="PTHR43004:SF19">
    <property type="entry name" value="BINDING MONOOXYGENASE, PUTATIVE (JCVI)-RELATED"/>
    <property type="match status" value="1"/>
</dbReference>
<dbReference type="Gene3D" id="3.50.50.60">
    <property type="entry name" value="FAD/NAD(P)-binding domain"/>
    <property type="match status" value="1"/>
</dbReference>
<evidence type="ECO:0000256" key="3">
    <source>
        <dbReference type="ARBA" id="ARBA00022827"/>
    </source>
</evidence>
<keyword evidence="3" id="KW-0274">FAD</keyword>
<dbReference type="InterPro" id="IPR036188">
    <property type="entry name" value="FAD/NAD-bd_sf"/>
</dbReference>
<keyword evidence="6" id="KW-1185">Reference proteome</keyword>
<dbReference type="Pfam" id="PF01494">
    <property type="entry name" value="FAD_binding_3"/>
    <property type="match status" value="1"/>
</dbReference>
<protein>
    <submittedName>
        <fullName evidence="5">FAD-dependent oxidoreductase</fullName>
    </submittedName>
</protein>
<proteinExistence type="predicted"/>
<dbReference type="SUPFAM" id="SSF51905">
    <property type="entry name" value="FAD/NAD(P)-binding domain"/>
    <property type="match status" value="1"/>
</dbReference>
<reference evidence="5 6" key="1">
    <citation type="submission" date="2020-02" db="EMBL/GenBank/DDBJ databases">
        <title>Genome sequencing for Kineobactrum sp. M2.</title>
        <authorList>
            <person name="Park S.-J."/>
        </authorList>
    </citation>
    <scope>NUCLEOTIDE SEQUENCE [LARGE SCALE GENOMIC DNA]</scope>
    <source>
        <strain evidence="5 6">M2</strain>
    </source>
</reference>
<comment type="cofactor">
    <cofactor evidence="1">
        <name>FAD</name>
        <dbReference type="ChEBI" id="CHEBI:57692"/>
    </cofactor>
</comment>
<name>A0A6C0TY45_9GAMM</name>
<dbReference type="Gene3D" id="3.30.70.2450">
    <property type="match status" value="1"/>
</dbReference>
<dbReference type="NCBIfam" id="NF006002">
    <property type="entry name" value="PRK08132.1"/>
    <property type="match status" value="1"/>
</dbReference>
<evidence type="ECO:0000313" key="6">
    <source>
        <dbReference type="Proteomes" id="UP000477680"/>
    </source>
</evidence>
<dbReference type="EMBL" id="CP048711">
    <property type="protein sequence ID" value="QIB64558.1"/>
    <property type="molecule type" value="Genomic_DNA"/>
</dbReference>
<dbReference type="GO" id="GO:0071949">
    <property type="term" value="F:FAD binding"/>
    <property type="evidence" value="ECO:0007669"/>
    <property type="project" value="InterPro"/>
</dbReference>
<dbReference type="Gene3D" id="3.40.30.120">
    <property type="match status" value="1"/>
</dbReference>
<dbReference type="PANTHER" id="PTHR43004">
    <property type="entry name" value="TRK SYSTEM POTASSIUM UPTAKE PROTEIN"/>
    <property type="match status" value="1"/>
</dbReference>
<dbReference type="PRINTS" id="PR00420">
    <property type="entry name" value="RNGMNOXGNASE"/>
</dbReference>
<keyword evidence="2" id="KW-0285">Flavoprotein</keyword>
<dbReference type="InterPro" id="IPR050641">
    <property type="entry name" value="RIFMO-like"/>
</dbReference>
<gene>
    <name evidence="5" type="ORF">G3T16_03220</name>
</gene>
<accession>A0A6C0TY45</accession>
<dbReference type="Proteomes" id="UP000477680">
    <property type="component" value="Chromosome"/>
</dbReference>
<dbReference type="AlphaFoldDB" id="A0A6C0TY45"/>